<feature type="binding site" evidence="4">
    <location>
        <position position="109"/>
    </location>
    <ligand>
        <name>substrate</name>
    </ligand>
</feature>
<comment type="caution">
    <text evidence="4">Lacks conserved residue(s) required for the propagation of feature annotation.</text>
</comment>
<evidence type="ECO:0000256" key="4">
    <source>
        <dbReference type="HAMAP-Rule" id="MF_01632"/>
    </source>
</evidence>
<accession>A0ABQ6F4Z2</accession>
<feature type="binding site" evidence="4">
    <location>
        <position position="147"/>
    </location>
    <ligand>
        <name>substrate</name>
    </ligand>
</feature>
<gene>
    <name evidence="4 5" type="primary">ubiC</name>
    <name evidence="5" type="ORF">GCM10007938_41100</name>
</gene>
<evidence type="ECO:0000313" key="6">
    <source>
        <dbReference type="Proteomes" id="UP001157138"/>
    </source>
</evidence>
<dbReference type="PANTHER" id="PTHR38683">
    <property type="entry name" value="CHORISMATE PYRUVATE-LYASE"/>
    <property type="match status" value="1"/>
</dbReference>
<dbReference type="EC" id="4.1.3.40" evidence="4"/>
<protein>
    <recommendedName>
        <fullName evidence="4">Probable chorismate pyruvate-lyase</fullName>
        <shortName evidence="4">CL</shortName>
        <shortName evidence="4">CPL</shortName>
        <ecNumber evidence="4">4.1.3.40</ecNumber>
    </recommendedName>
</protein>
<dbReference type="Gene3D" id="3.40.1410.10">
    <property type="entry name" value="Chorismate lyase-like"/>
    <property type="match status" value="1"/>
</dbReference>
<dbReference type="Pfam" id="PF04345">
    <property type="entry name" value="Chor_lyase"/>
    <property type="match status" value="1"/>
</dbReference>
<comment type="pathway">
    <text evidence="4">Cofactor biosynthesis; ubiquinone biosynthesis.</text>
</comment>
<evidence type="ECO:0000313" key="5">
    <source>
        <dbReference type="EMBL" id="GLT20327.1"/>
    </source>
</evidence>
<proteinExistence type="inferred from homology"/>
<dbReference type="InterPro" id="IPR007440">
    <property type="entry name" value="Chorismate--pyruvate_lyase"/>
</dbReference>
<keyword evidence="1 4" id="KW-0963">Cytoplasm</keyword>
<dbReference type="EMBL" id="BSPW01000099">
    <property type="protein sequence ID" value="GLT20327.1"/>
    <property type="molecule type" value="Genomic_DNA"/>
</dbReference>
<keyword evidence="6" id="KW-1185">Reference proteome</keyword>
<evidence type="ECO:0000256" key="2">
    <source>
        <dbReference type="ARBA" id="ARBA00022688"/>
    </source>
</evidence>
<dbReference type="SUPFAM" id="SSF64288">
    <property type="entry name" value="Chorismate lyase-like"/>
    <property type="match status" value="1"/>
</dbReference>
<feature type="binding site" evidence="4">
    <location>
        <position position="192"/>
    </location>
    <ligand>
        <name>substrate</name>
    </ligand>
</feature>
<comment type="function">
    <text evidence="4">Removes the pyruvyl group from chorismate, with concomitant aromatization of the ring, to provide 4-hydroxybenzoate (4HB) for the ubiquinone pathway.</text>
</comment>
<reference evidence="6" key="1">
    <citation type="journal article" date="2019" name="Int. J. Syst. Evol. Microbiol.">
        <title>The Global Catalogue of Microorganisms (GCM) 10K type strain sequencing project: providing services to taxonomists for standard genome sequencing and annotation.</title>
        <authorList>
            <consortium name="The Broad Institute Genomics Platform"/>
            <consortium name="The Broad Institute Genome Sequencing Center for Infectious Disease"/>
            <person name="Wu L."/>
            <person name="Ma J."/>
        </authorList>
    </citation>
    <scope>NUCLEOTIDE SEQUENCE [LARGE SCALE GENOMIC DNA]</scope>
    <source>
        <strain evidence="6">NBRC 108723</strain>
    </source>
</reference>
<dbReference type="InterPro" id="IPR028978">
    <property type="entry name" value="Chorismate_lyase_/UTRA_dom_sf"/>
</dbReference>
<keyword evidence="4 5" id="KW-0670">Pyruvate</keyword>
<comment type="subcellular location">
    <subcellularLocation>
        <location evidence="4">Cytoplasm</location>
    </subcellularLocation>
</comment>
<dbReference type="Proteomes" id="UP001157138">
    <property type="component" value="Unassembled WGS sequence"/>
</dbReference>
<organism evidence="5 6">
    <name type="scientific">Vibrio zhanjiangensis</name>
    <dbReference type="NCBI Taxonomy" id="1046128"/>
    <lineage>
        <taxon>Bacteria</taxon>
        <taxon>Pseudomonadati</taxon>
        <taxon>Pseudomonadota</taxon>
        <taxon>Gammaproteobacteria</taxon>
        <taxon>Vibrionales</taxon>
        <taxon>Vibrionaceae</taxon>
        <taxon>Vibrio</taxon>
    </lineage>
</organism>
<evidence type="ECO:0000256" key="1">
    <source>
        <dbReference type="ARBA" id="ARBA00022490"/>
    </source>
</evidence>
<keyword evidence="2 4" id="KW-0831">Ubiquinone biosynthesis</keyword>
<keyword evidence="3 4" id="KW-0456">Lyase</keyword>
<comment type="similarity">
    <text evidence="4">Belongs to the UbiC family.</text>
</comment>
<sequence length="202" mass="23437">MREAFIEHFIPSHALMHRRQSYLLNTSMNQSTSLYLSALRQVDWQDFDKFIYPTQDSKKWLLEQGSLSRLLQTYCQTLSVDLLHNKLVKAEKLNEQEINLLQCEPCLLRKVVLKGDNCPWVLGRTLIPQSSMEDQQFDLSRQGDTPLGLTVFSANDVMRDALQVGWAKTTEGDFLARRSRLWMNQKPMLVAELFLPNSPIYT</sequence>
<name>A0ABQ6F4Z2_9VIBR</name>
<comment type="caution">
    <text evidence="5">The sequence shown here is derived from an EMBL/GenBank/DDBJ whole genome shotgun (WGS) entry which is preliminary data.</text>
</comment>
<evidence type="ECO:0000256" key="3">
    <source>
        <dbReference type="ARBA" id="ARBA00023239"/>
    </source>
</evidence>
<dbReference type="HAMAP" id="MF_01632">
    <property type="entry name" value="UbiC"/>
    <property type="match status" value="1"/>
</dbReference>
<dbReference type="PANTHER" id="PTHR38683:SF1">
    <property type="entry name" value="CHORISMATE PYRUVATE-LYASE"/>
    <property type="match status" value="1"/>
</dbReference>
<comment type="catalytic activity">
    <reaction evidence="4">
        <text>chorismate = 4-hydroxybenzoate + pyruvate</text>
        <dbReference type="Rhea" id="RHEA:16505"/>
        <dbReference type="ChEBI" id="CHEBI:15361"/>
        <dbReference type="ChEBI" id="CHEBI:17879"/>
        <dbReference type="ChEBI" id="CHEBI:29748"/>
        <dbReference type="EC" id="4.1.3.40"/>
    </reaction>
</comment>